<proteinExistence type="predicted"/>
<dbReference type="SUPFAM" id="SSF51735">
    <property type="entry name" value="NAD(P)-binding Rossmann-fold domains"/>
    <property type="match status" value="1"/>
</dbReference>
<keyword evidence="1" id="KW-0521">NADP</keyword>
<organism evidence="2 3">
    <name type="scientific">Lachnellula cervina</name>
    <dbReference type="NCBI Taxonomy" id="1316786"/>
    <lineage>
        <taxon>Eukaryota</taxon>
        <taxon>Fungi</taxon>
        <taxon>Dikarya</taxon>
        <taxon>Ascomycota</taxon>
        <taxon>Pezizomycotina</taxon>
        <taxon>Leotiomycetes</taxon>
        <taxon>Helotiales</taxon>
        <taxon>Lachnaceae</taxon>
        <taxon>Lachnellula</taxon>
    </lineage>
</organism>
<evidence type="ECO:0000313" key="3">
    <source>
        <dbReference type="Proteomes" id="UP000481288"/>
    </source>
</evidence>
<dbReference type="InterPro" id="IPR036291">
    <property type="entry name" value="NAD(P)-bd_dom_sf"/>
</dbReference>
<reference evidence="2 3" key="1">
    <citation type="submission" date="2018-05" db="EMBL/GenBank/DDBJ databases">
        <title>Whole genome sequencing for identification of molecular markers to develop diagnostic detection tools for the regulated plant pathogen Lachnellula willkommii.</title>
        <authorList>
            <person name="Giroux E."/>
            <person name="Bilodeau G."/>
        </authorList>
    </citation>
    <scope>NUCLEOTIDE SEQUENCE [LARGE SCALE GENOMIC DNA]</scope>
    <source>
        <strain evidence="2 3">CBS 625.97</strain>
    </source>
</reference>
<dbReference type="OrthoDB" id="201656at2759"/>
<dbReference type="AlphaFoldDB" id="A0A7D8YPR8"/>
<dbReference type="PANTHER" id="PTHR44154:SF1">
    <property type="entry name" value="QUINONE OXIDOREDUCTASE"/>
    <property type="match status" value="1"/>
</dbReference>
<dbReference type="InterPro" id="IPR011032">
    <property type="entry name" value="GroES-like_sf"/>
</dbReference>
<sequence>MSSVHAAWACILPPKFPLILGCEGAGVLEDSTHVLLYPAMGDSDFESDEMLDSKRNIFSEQTNGTLAEYVIAPRRNVVHRPQELSAVDASVLGVAWPTAYRMRFTKSGLRAGQTMLVQGSSGCVTTALIQLGSAAGMRVWCTGRSPKKRELGLRLGAKKAFTSGKQIPEKANVVFETSGEVT</sequence>
<dbReference type="InterPro" id="IPR051603">
    <property type="entry name" value="Zinc-ADH_QOR/CCCR"/>
</dbReference>
<protein>
    <submittedName>
        <fullName evidence="2">Putative zinc-type alcohol dehydrogenase-like protein YogA</fullName>
    </submittedName>
</protein>
<comment type="caution">
    <text evidence="2">The sequence shown here is derived from an EMBL/GenBank/DDBJ whole genome shotgun (WGS) entry which is preliminary data.</text>
</comment>
<dbReference type="CDD" id="cd05188">
    <property type="entry name" value="MDR"/>
    <property type="match status" value="1"/>
</dbReference>
<accession>A0A7D8YPR8</accession>
<dbReference type="Gene3D" id="3.90.180.10">
    <property type="entry name" value="Medium-chain alcohol dehydrogenases, catalytic domain"/>
    <property type="match status" value="1"/>
</dbReference>
<dbReference type="Gene3D" id="3.40.50.720">
    <property type="entry name" value="NAD(P)-binding Rossmann-like Domain"/>
    <property type="match status" value="1"/>
</dbReference>
<evidence type="ECO:0000313" key="2">
    <source>
        <dbReference type="EMBL" id="TVY50695.1"/>
    </source>
</evidence>
<dbReference type="Proteomes" id="UP000481288">
    <property type="component" value="Unassembled WGS sequence"/>
</dbReference>
<name>A0A7D8YPR8_9HELO</name>
<dbReference type="SUPFAM" id="SSF50129">
    <property type="entry name" value="GroES-like"/>
    <property type="match status" value="1"/>
</dbReference>
<keyword evidence="3" id="KW-1185">Reference proteome</keyword>
<dbReference type="EMBL" id="QGMG01001031">
    <property type="protein sequence ID" value="TVY50695.1"/>
    <property type="molecule type" value="Genomic_DNA"/>
</dbReference>
<gene>
    <name evidence="2" type="primary">yogA_1</name>
    <name evidence="2" type="ORF">LCER1_G008428</name>
</gene>
<dbReference type="PANTHER" id="PTHR44154">
    <property type="entry name" value="QUINONE OXIDOREDUCTASE"/>
    <property type="match status" value="1"/>
</dbReference>
<evidence type="ECO:0000256" key="1">
    <source>
        <dbReference type="ARBA" id="ARBA00022857"/>
    </source>
</evidence>